<name>A0A6I0F364_9FIRM</name>
<gene>
    <name evidence="9" type="primary">rpoE</name>
    <name evidence="9" type="ORF">F9B85_04245</name>
</gene>
<comment type="caution">
    <text evidence="9">The sequence shown here is derived from an EMBL/GenBank/DDBJ whole genome shotgun (WGS) entry which is preliminary data.</text>
</comment>
<keyword evidence="5" id="KW-0804">Transcription</keyword>
<dbReference type="InterPro" id="IPR007759">
    <property type="entry name" value="Asxl_HARE-HTH"/>
</dbReference>
<dbReference type="GO" id="GO:0000428">
    <property type="term" value="C:DNA-directed RNA polymerase complex"/>
    <property type="evidence" value="ECO:0007669"/>
    <property type="project" value="UniProtKB-KW"/>
</dbReference>
<organism evidence="9 10">
    <name type="scientific">Heliorestis acidaminivorans</name>
    <dbReference type="NCBI Taxonomy" id="553427"/>
    <lineage>
        <taxon>Bacteria</taxon>
        <taxon>Bacillati</taxon>
        <taxon>Bacillota</taxon>
        <taxon>Clostridia</taxon>
        <taxon>Eubacteriales</taxon>
        <taxon>Heliobacteriaceae</taxon>
        <taxon>Heliorestis</taxon>
    </lineage>
</organism>
<dbReference type="OrthoDB" id="401223at2"/>
<reference evidence="9 10" key="1">
    <citation type="submission" date="2019-10" db="EMBL/GenBank/DDBJ databases">
        <title>Whole-genome sequence of the extremophile Heliorestis acidaminivorans DSM 24790.</title>
        <authorList>
            <person name="Kyndt J.A."/>
            <person name="Meyer T.E."/>
        </authorList>
    </citation>
    <scope>NUCLEOTIDE SEQUENCE [LARGE SCALE GENOMIC DNA]</scope>
    <source>
        <strain evidence="9 10">DSM 24790</strain>
    </source>
</reference>
<comment type="similarity">
    <text evidence="1">Belongs to the RpoE family.</text>
</comment>
<keyword evidence="4 9" id="KW-0548">Nucleotidyltransferase</keyword>
<dbReference type="InterPro" id="IPR038087">
    <property type="entry name" value="RNAP_delta_N_dom_sf"/>
</dbReference>
<dbReference type="EMBL" id="WBXO01000002">
    <property type="protein sequence ID" value="KAB2953833.1"/>
    <property type="molecule type" value="Genomic_DNA"/>
</dbReference>
<dbReference type="GO" id="GO:0016779">
    <property type="term" value="F:nucleotidyltransferase activity"/>
    <property type="evidence" value="ECO:0007669"/>
    <property type="project" value="UniProtKB-KW"/>
</dbReference>
<feature type="compositionally biased region" description="Acidic residues" evidence="7">
    <location>
        <begin position="102"/>
        <end position="114"/>
    </location>
</feature>
<evidence type="ECO:0000313" key="9">
    <source>
        <dbReference type="EMBL" id="KAB2953833.1"/>
    </source>
</evidence>
<feature type="compositionally biased region" description="Basic and acidic residues" evidence="7">
    <location>
        <begin position="115"/>
        <end position="127"/>
    </location>
</feature>
<dbReference type="InterPro" id="IPR029757">
    <property type="entry name" value="RpoE"/>
</dbReference>
<keyword evidence="2 9" id="KW-0240">DNA-directed RNA polymerase</keyword>
<evidence type="ECO:0000256" key="3">
    <source>
        <dbReference type="ARBA" id="ARBA00022679"/>
    </source>
</evidence>
<evidence type="ECO:0000259" key="8">
    <source>
        <dbReference type="PROSITE" id="PS51913"/>
    </source>
</evidence>
<proteinExistence type="inferred from homology"/>
<dbReference type="GO" id="GO:0006351">
    <property type="term" value="P:DNA-templated transcription"/>
    <property type="evidence" value="ECO:0007669"/>
    <property type="project" value="InterPro"/>
</dbReference>
<dbReference type="RefSeq" id="WP_151618857.1">
    <property type="nucleotide sequence ID" value="NZ_WBXO01000002.1"/>
</dbReference>
<feature type="domain" description="HTH HARE-type" evidence="8">
    <location>
        <begin position="14"/>
        <end position="81"/>
    </location>
</feature>
<feature type="region of interest" description="Disordered" evidence="7">
    <location>
        <begin position="98"/>
        <end position="127"/>
    </location>
</feature>
<evidence type="ECO:0000313" key="10">
    <source>
        <dbReference type="Proteomes" id="UP000468766"/>
    </source>
</evidence>
<dbReference type="NCBIfam" id="TIGR04567">
    <property type="entry name" value="RNAP_delt_lowGC"/>
    <property type="match status" value="1"/>
</dbReference>
<dbReference type="AlphaFoldDB" id="A0A6I0F364"/>
<keyword evidence="3 9" id="KW-0808">Transferase</keyword>
<evidence type="ECO:0000256" key="4">
    <source>
        <dbReference type="ARBA" id="ARBA00022695"/>
    </source>
</evidence>
<dbReference type="Proteomes" id="UP000468766">
    <property type="component" value="Unassembled WGS sequence"/>
</dbReference>
<evidence type="ECO:0000256" key="2">
    <source>
        <dbReference type="ARBA" id="ARBA00022478"/>
    </source>
</evidence>
<dbReference type="GO" id="GO:0006355">
    <property type="term" value="P:regulation of DNA-templated transcription"/>
    <property type="evidence" value="ECO:0007669"/>
    <property type="project" value="InterPro"/>
</dbReference>
<evidence type="ECO:0000256" key="7">
    <source>
        <dbReference type="SAM" id="MobiDB-lite"/>
    </source>
</evidence>
<evidence type="ECO:0000256" key="1">
    <source>
        <dbReference type="ARBA" id="ARBA00009828"/>
    </source>
</evidence>
<protein>
    <recommendedName>
        <fullName evidence="6">RNAP delta factor</fullName>
    </recommendedName>
</protein>
<evidence type="ECO:0000256" key="6">
    <source>
        <dbReference type="ARBA" id="ARBA00031937"/>
    </source>
</evidence>
<keyword evidence="10" id="KW-1185">Reference proteome</keyword>
<sequence>MAELMEHQDFGRRFSEAEQIVQVLREKGEALHFRDLIAEVLKRKGYENPTDIKAMARLYTQMNLDMRFVYLGDGLWGLRNWAPATAVRKIPTISLLNKSVDYDDSDGGDDDEYGEKDSYYSRNREED</sequence>
<accession>A0A6I0F364</accession>
<dbReference type="Gene3D" id="1.10.10.1250">
    <property type="entry name" value="RNA polymerase, subunit delta, N-terminal domain"/>
    <property type="match status" value="1"/>
</dbReference>
<dbReference type="PROSITE" id="PS51913">
    <property type="entry name" value="HTH_HARE"/>
    <property type="match status" value="1"/>
</dbReference>
<evidence type="ECO:0000256" key="5">
    <source>
        <dbReference type="ARBA" id="ARBA00023163"/>
    </source>
</evidence>
<dbReference type="Pfam" id="PF05066">
    <property type="entry name" value="HARE-HTH"/>
    <property type="match status" value="1"/>
</dbReference>